<evidence type="ECO:0000313" key="2">
    <source>
        <dbReference type="EMBL" id="CUS35006.1"/>
    </source>
</evidence>
<evidence type="ECO:0000313" key="3">
    <source>
        <dbReference type="Proteomes" id="UP000199032"/>
    </source>
</evidence>
<dbReference type="Proteomes" id="UP000199032">
    <property type="component" value="Unassembled WGS sequence"/>
</dbReference>
<gene>
    <name evidence="2" type="ORF">COMA1_20078</name>
</gene>
<organism evidence="2 3">
    <name type="scientific">Candidatus Nitrospira nitrosa</name>
    <dbReference type="NCBI Taxonomy" id="1742972"/>
    <lineage>
        <taxon>Bacteria</taxon>
        <taxon>Pseudomonadati</taxon>
        <taxon>Nitrospirota</taxon>
        <taxon>Nitrospiria</taxon>
        <taxon>Nitrospirales</taxon>
        <taxon>Nitrospiraceae</taxon>
        <taxon>Nitrospira</taxon>
    </lineage>
</organism>
<dbReference type="AlphaFoldDB" id="A0A0S4LDP1"/>
<dbReference type="EMBL" id="CZQA01000008">
    <property type="protein sequence ID" value="CUS35006.1"/>
    <property type="molecule type" value="Genomic_DNA"/>
</dbReference>
<dbReference type="OrthoDB" id="9806296at2"/>
<feature type="coiled-coil region" evidence="1">
    <location>
        <begin position="143"/>
        <end position="205"/>
    </location>
</feature>
<name>A0A0S4LDP1_9BACT</name>
<keyword evidence="3" id="KW-1185">Reference proteome</keyword>
<proteinExistence type="predicted"/>
<dbReference type="InterPro" id="IPR041916">
    <property type="entry name" value="Anti_sigma_zinc_sf"/>
</dbReference>
<evidence type="ECO:0008006" key="4">
    <source>
        <dbReference type="Google" id="ProtNLM"/>
    </source>
</evidence>
<evidence type="ECO:0000256" key="1">
    <source>
        <dbReference type="SAM" id="Coils"/>
    </source>
</evidence>
<dbReference type="Gene3D" id="1.10.10.1320">
    <property type="entry name" value="Anti-sigma factor, zinc-finger domain"/>
    <property type="match status" value="1"/>
</dbReference>
<protein>
    <recommendedName>
        <fullName evidence="4">Zinc-finger domain-containing protein</fullName>
    </recommendedName>
</protein>
<sequence>MTHQDLEDTVPFYAIGALEKIERQALEAHLLSGCVPCRTILKEYQSVAVALPFELTLVPPPRHLKAKIMGARTLPQSAEEAANSSATASLEPGEWMNHLFLPSRTSAPSFGKGLSLVLLVILGILAFVSWNSSPQETATASGITELQAQVDEVHAKLATLQQQLKERDESLAQTQEELQRKITELAEVKDQLIQREAELDDLKNHLPPQGRKSPPLP</sequence>
<dbReference type="STRING" id="1742972.COMA1_20078"/>
<reference evidence="2 3" key="1">
    <citation type="submission" date="2015-10" db="EMBL/GenBank/DDBJ databases">
        <authorList>
            <person name="Gilbert D.G."/>
        </authorList>
    </citation>
    <scope>NUCLEOTIDE SEQUENCE [LARGE SCALE GENOMIC DNA]</scope>
    <source>
        <strain evidence="2">COMA1</strain>
    </source>
</reference>
<dbReference type="RefSeq" id="WP_090747233.1">
    <property type="nucleotide sequence ID" value="NZ_CZQA01000008.1"/>
</dbReference>
<accession>A0A0S4LDP1</accession>
<keyword evidence="1" id="KW-0175">Coiled coil</keyword>